<dbReference type="EMBL" id="CP063849">
    <property type="protein sequence ID" value="QOY88443.1"/>
    <property type="molecule type" value="Genomic_DNA"/>
</dbReference>
<dbReference type="AlphaFoldDB" id="A0A7S7NRH0"/>
<organism evidence="1 2">
    <name type="scientific">Paludibaculum fermentans</name>
    <dbReference type="NCBI Taxonomy" id="1473598"/>
    <lineage>
        <taxon>Bacteria</taxon>
        <taxon>Pseudomonadati</taxon>
        <taxon>Acidobacteriota</taxon>
        <taxon>Terriglobia</taxon>
        <taxon>Bryobacterales</taxon>
        <taxon>Bryobacteraceae</taxon>
        <taxon>Paludibaculum</taxon>
    </lineage>
</organism>
<name>A0A7S7NRH0_PALFE</name>
<accession>A0A7S7NRH0</accession>
<protein>
    <submittedName>
        <fullName evidence="1">Uncharacterized protein</fullName>
    </submittedName>
</protein>
<evidence type="ECO:0000313" key="2">
    <source>
        <dbReference type="Proteomes" id="UP000593892"/>
    </source>
</evidence>
<keyword evidence="2" id="KW-1185">Reference proteome</keyword>
<dbReference type="RefSeq" id="WP_194450105.1">
    <property type="nucleotide sequence ID" value="NZ_CP063849.1"/>
</dbReference>
<proteinExistence type="predicted"/>
<evidence type="ECO:0000313" key="1">
    <source>
        <dbReference type="EMBL" id="QOY88443.1"/>
    </source>
</evidence>
<reference evidence="1 2" key="1">
    <citation type="submission" date="2020-10" db="EMBL/GenBank/DDBJ databases">
        <title>Complete genome sequence of Paludibaculum fermentans P105T, a facultatively anaerobic acidobacterium capable of dissimilatory Fe(III) reduction.</title>
        <authorList>
            <person name="Dedysh S.N."/>
            <person name="Beletsky A.V."/>
            <person name="Kulichevskaya I.S."/>
            <person name="Mardanov A.V."/>
            <person name="Ravin N.V."/>
        </authorList>
    </citation>
    <scope>NUCLEOTIDE SEQUENCE [LARGE SCALE GENOMIC DNA]</scope>
    <source>
        <strain evidence="1 2">P105</strain>
    </source>
</reference>
<dbReference type="KEGG" id="pfer:IRI77_00315"/>
<sequence>MPSKVLLREGEMLYRFLEHGFTGTAEGFWLPADTYHRVRKECLVDGIPIPAWAVNQSTALPRAPRPAVFIQATLVESVYVFRGFLKHSGGTPRLRLWIPGLTGEQIFVRTYNL</sequence>
<gene>
    <name evidence="1" type="ORF">IRI77_00315</name>
</gene>
<dbReference type="Proteomes" id="UP000593892">
    <property type="component" value="Chromosome"/>
</dbReference>